<dbReference type="PANTHER" id="PTHR34598">
    <property type="entry name" value="BLL6449 PROTEIN"/>
    <property type="match status" value="1"/>
</dbReference>
<proteinExistence type="predicted"/>
<dbReference type="EMBL" id="JBHSNZ010000002">
    <property type="protein sequence ID" value="MFC5806561.1"/>
    <property type="molecule type" value="Genomic_DNA"/>
</dbReference>
<organism evidence="1 2">
    <name type="scientific">Streptomyces heilongjiangensis</name>
    <dbReference type="NCBI Taxonomy" id="945052"/>
    <lineage>
        <taxon>Bacteria</taxon>
        <taxon>Bacillati</taxon>
        <taxon>Actinomycetota</taxon>
        <taxon>Actinomycetes</taxon>
        <taxon>Kitasatosporales</taxon>
        <taxon>Streptomycetaceae</taxon>
        <taxon>Streptomyces</taxon>
    </lineage>
</organism>
<protein>
    <submittedName>
        <fullName evidence="1">CmcJ/NvfI family oxidoreductase</fullName>
    </submittedName>
</protein>
<comment type="caution">
    <text evidence="1">The sequence shown here is derived from an EMBL/GenBank/DDBJ whole genome shotgun (WGS) entry which is preliminary data.</text>
</comment>
<reference evidence="2" key="1">
    <citation type="journal article" date="2019" name="Int. J. Syst. Evol. Microbiol.">
        <title>The Global Catalogue of Microorganisms (GCM) 10K type strain sequencing project: providing services to taxonomists for standard genome sequencing and annotation.</title>
        <authorList>
            <consortium name="The Broad Institute Genomics Platform"/>
            <consortium name="The Broad Institute Genome Sequencing Center for Infectious Disease"/>
            <person name="Wu L."/>
            <person name="Ma J."/>
        </authorList>
    </citation>
    <scope>NUCLEOTIDE SEQUENCE [LARGE SCALE GENOMIC DNA]</scope>
    <source>
        <strain evidence="2">JCM 9918</strain>
    </source>
</reference>
<dbReference type="NCBIfam" id="NF041278">
    <property type="entry name" value="CmcJ_NvfI_EfuI"/>
    <property type="match status" value="1"/>
</dbReference>
<evidence type="ECO:0000313" key="2">
    <source>
        <dbReference type="Proteomes" id="UP001596112"/>
    </source>
</evidence>
<keyword evidence="2" id="KW-1185">Reference proteome</keyword>
<sequence>MSSTATRQHASVRAEINYAGEIEGRAVFDAVDPSRTNLAFVPHTVEIHDARPFQDELSLDREGFQLVSHTSSVVHSTDLAELDRVYHQEMAELIKQVSGAREVVVQRSGLVLRTSERAQERVGTTPARFAHLDYTRTSAEQFRDSVLTAEGAEPAPYSRYVIYQAWRATSTPPHDSVLALVDATTVGEQDTRLFYGVFGPEGAPMSLLEAQLGLASEDHRWLYFSDMTPDEVILFKGFDSDSSRATGVMHTAFDDPMSRTGSPRASIESRFFAFFD</sequence>
<dbReference type="RefSeq" id="WP_272167944.1">
    <property type="nucleotide sequence ID" value="NZ_JAQOSL010000001.1"/>
</dbReference>
<accession>A0ABW1B1C4</accession>
<gene>
    <name evidence="1" type="ORF">ACFQGO_03410</name>
</gene>
<dbReference type="Proteomes" id="UP001596112">
    <property type="component" value="Unassembled WGS sequence"/>
</dbReference>
<name>A0ABW1B1C4_9ACTN</name>
<dbReference type="PANTHER" id="PTHR34598:SF3">
    <property type="entry name" value="OXIDOREDUCTASE AN1597"/>
    <property type="match status" value="1"/>
</dbReference>
<evidence type="ECO:0000313" key="1">
    <source>
        <dbReference type="EMBL" id="MFC5806561.1"/>
    </source>
</evidence>
<dbReference type="InterPro" id="IPR044053">
    <property type="entry name" value="AsaB-like"/>
</dbReference>